<dbReference type="SMART" id="SM00849">
    <property type="entry name" value="Lactamase_B"/>
    <property type="match status" value="1"/>
</dbReference>
<dbReference type="SUPFAM" id="SSF56281">
    <property type="entry name" value="Metallo-hydrolase/oxidoreductase"/>
    <property type="match status" value="1"/>
</dbReference>
<proteinExistence type="predicted"/>
<dbReference type="NCBIfam" id="TIGR00360">
    <property type="entry name" value="ComEC_N-term"/>
    <property type="match status" value="1"/>
</dbReference>
<dbReference type="InterPro" id="IPR025405">
    <property type="entry name" value="DUF4131"/>
</dbReference>
<feature type="transmembrane region" description="Helical" evidence="6">
    <location>
        <begin position="520"/>
        <end position="538"/>
    </location>
</feature>
<feature type="transmembrane region" description="Helical" evidence="6">
    <location>
        <begin position="497"/>
        <end position="513"/>
    </location>
</feature>
<dbReference type="Pfam" id="PF03772">
    <property type="entry name" value="Competence"/>
    <property type="match status" value="1"/>
</dbReference>
<feature type="transmembrane region" description="Helical" evidence="6">
    <location>
        <begin position="239"/>
        <end position="259"/>
    </location>
</feature>
<feature type="transmembrane region" description="Helical" evidence="6">
    <location>
        <begin position="320"/>
        <end position="337"/>
    </location>
</feature>
<evidence type="ECO:0000256" key="4">
    <source>
        <dbReference type="ARBA" id="ARBA00022989"/>
    </source>
</evidence>
<keyword evidence="5 6" id="KW-0472">Membrane</keyword>
<feature type="transmembrane region" description="Helical" evidence="6">
    <location>
        <begin position="343"/>
        <end position="364"/>
    </location>
</feature>
<feature type="transmembrane region" description="Helical" evidence="6">
    <location>
        <begin position="7"/>
        <end position="25"/>
    </location>
</feature>
<dbReference type="InterPro" id="IPR004797">
    <property type="entry name" value="Competence_ComEC/Rec2"/>
</dbReference>
<dbReference type="InterPro" id="IPR004477">
    <property type="entry name" value="ComEC_N"/>
</dbReference>
<dbReference type="PANTHER" id="PTHR30619">
    <property type="entry name" value="DNA INTERNALIZATION/COMPETENCE PROTEIN COMEC/REC2"/>
    <property type="match status" value="1"/>
</dbReference>
<keyword evidence="4 6" id="KW-1133">Transmembrane helix</keyword>
<keyword evidence="9" id="KW-1185">Reference proteome</keyword>
<evidence type="ECO:0000313" key="8">
    <source>
        <dbReference type="EMBL" id="GLS89111.1"/>
    </source>
</evidence>
<dbReference type="NCBIfam" id="TIGR00361">
    <property type="entry name" value="ComEC_Rec2"/>
    <property type="match status" value="1"/>
</dbReference>
<feature type="transmembrane region" description="Helical" evidence="6">
    <location>
        <begin position="45"/>
        <end position="71"/>
    </location>
</feature>
<dbReference type="Pfam" id="PF13567">
    <property type="entry name" value="DUF4131"/>
    <property type="match status" value="1"/>
</dbReference>
<evidence type="ECO:0000256" key="3">
    <source>
        <dbReference type="ARBA" id="ARBA00022692"/>
    </source>
</evidence>
<protein>
    <submittedName>
        <fullName evidence="8">DNA internalization-related competence protein ComEC/Rec2</fullName>
    </submittedName>
</protein>
<sequence length="807" mass="90826">MERMRTALLLSIFVFISTLFWPQLLDKHLVLLAVASFLLLLTSQLRILAVIPITALYFTCYVSLILTGQLFPSAQPDNKRGLEVLVDGKDHTIVVQIVSLISKNNRSYFNAKLLESDTYSFNYTPLIEMRWYKPEVILQAGQIHRFVARFKPVYGRANPAGFDRQKWSYSEHIGYRAAIKQHIQTINKETTLRANFYQQVQYATTNLTHQGLLLALSFADKSLIPFEEKKHIRNLGISHLFAISGLHIGLFFSAVYLLFQFTSSHLLPSSKMGWFSMRLISIGALIGAGGYAYLAGFSLPTQRAFLMLLVAISVFALKRNCSKVDLFLLVLFVVLVWDPLAVLSLSLWLSFSAVAIILVLLWSFPIRRIVSDGGDSHHHNDSTAVNKKSAIKGKIIGYFKLLLYLQVGLTLLMLPIQLVGFSALSLTSIVVNLIAVPLFSLLIIPLVLIAAITTLLAPQLALLLFTLCDQLIIYFFYLTDFLSTSYQWFSVAEQQRLLVIFMLLLLLVFLHFQGVLQRKLSYLFASLLLLLLFLPSATSKDEWSVDVIDVGQGLSVLVRSENKTLLYDTGARYPSGFNMVDSEIAPYLVSLGIKKLDYLIISHSDIDHAGGIEQLVQQFIISNRWSGEPLSSHADFLQCQQGMQWRLGKLNVEILSPTKLTNNDNNNSCVLRISDSKTSLLLTGDIEKRQETLLVNQLAEKLSSDILLAPHHGSRHSSSEAFIAAVNPSWVIFSAGFMNQWKFPADEVLERYQKQAVKMVNSGLSGLIRFQITAQAIKMQTFREDLAPYWYHQSLTSSPLDGHIDDK</sequence>
<dbReference type="PANTHER" id="PTHR30619:SF1">
    <property type="entry name" value="RECOMBINATION PROTEIN 2"/>
    <property type="match status" value="1"/>
</dbReference>
<feature type="transmembrane region" description="Helical" evidence="6">
    <location>
        <begin position="460"/>
        <end position="477"/>
    </location>
</feature>
<evidence type="ECO:0000256" key="1">
    <source>
        <dbReference type="ARBA" id="ARBA00004651"/>
    </source>
</evidence>
<evidence type="ECO:0000313" key="9">
    <source>
        <dbReference type="Proteomes" id="UP001157353"/>
    </source>
</evidence>
<dbReference type="Pfam" id="PF00753">
    <property type="entry name" value="Lactamase_B"/>
    <property type="match status" value="1"/>
</dbReference>
<feature type="transmembrane region" description="Helical" evidence="6">
    <location>
        <begin position="429"/>
        <end position="453"/>
    </location>
</feature>
<evidence type="ECO:0000259" key="7">
    <source>
        <dbReference type="SMART" id="SM00849"/>
    </source>
</evidence>
<evidence type="ECO:0000256" key="2">
    <source>
        <dbReference type="ARBA" id="ARBA00022475"/>
    </source>
</evidence>
<reference evidence="9" key="1">
    <citation type="journal article" date="2019" name="Int. J. Syst. Evol. Microbiol.">
        <title>The Global Catalogue of Microorganisms (GCM) 10K type strain sequencing project: providing services to taxonomists for standard genome sequencing and annotation.</title>
        <authorList>
            <consortium name="The Broad Institute Genomics Platform"/>
            <consortium name="The Broad Institute Genome Sequencing Center for Infectious Disease"/>
            <person name="Wu L."/>
            <person name="Ma J."/>
        </authorList>
    </citation>
    <scope>NUCLEOTIDE SEQUENCE [LARGE SCALE GENOMIC DNA]</scope>
    <source>
        <strain evidence="9">NBRC 103166</strain>
    </source>
</reference>
<dbReference type="Gene3D" id="3.60.15.10">
    <property type="entry name" value="Ribonuclease Z/Hydroxyacylglutathione hydrolase-like"/>
    <property type="match status" value="1"/>
</dbReference>
<keyword evidence="3 6" id="KW-0812">Transmembrane</keyword>
<dbReference type="Proteomes" id="UP001157353">
    <property type="component" value="Unassembled WGS sequence"/>
</dbReference>
<dbReference type="InterPro" id="IPR001279">
    <property type="entry name" value="Metallo-B-lactamas"/>
</dbReference>
<keyword evidence="2" id="KW-1003">Cell membrane</keyword>
<evidence type="ECO:0000256" key="6">
    <source>
        <dbReference type="SAM" id="Phobius"/>
    </source>
</evidence>
<gene>
    <name evidence="8" type="ORF">GCM10007916_01780</name>
</gene>
<organism evidence="8 9">
    <name type="scientific">Psychromonas marina</name>
    <dbReference type="NCBI Taxonomy" id="88364"/>
    <lineage>
        <taxon>Bacteria</taxon>
        <taxon>Pseudomonadati</taxon>
        <taxon>Pseudomonadota</taxon>
        <taxon>Gammaproteobacteria</taxon>
        <taxon>Alteromonadales</taxon>
        <taxon>Psychromonadaceae</taxon>
        <taxon>Psychromonas</taxon>
    </lineage>
</organism>
<dbReference type="CDD" id="cd07731">
    <property type="entry name" value="ComA-like_MBL-fold"/>
    <property type="match status" value="1"/>
</dbReference>
<feature type="transmembrane region" description="Helical" evidence="6">
    <location>
        <begin position="279"/>
        <end position="299"/>
    </location>
</feature>
<accession>A0ABQ6DVH3</accession>
<feature type="transmembrane region" description="Helical" evidence="6">
    <location>
        <begin position="401"/>
        <end position="423"/>
    </location>
</feature>
<evidence type="ECO:0000256" key="5">
    <source>
        <dbReference type="ARBA" id="ARBA00023136"/>
    </source>
</evidence>
<comment type="subcellular location">
    <subcellularLocation>
        <location evidence="1">Cell membrane</location>
        <topology evidence="1">Multi-pass membrane protein</topology>
    </subcellularLocation>
</comment>
<dbReference type="InterPro" id="IPR036866">
    <property type="entry name" value="RibonucZ/Hydroxyglut_hydro"/>
</dbReference>
<name>A0ABQ6DVH3_9GAMM</name>
<comment type="caution">
    <text evidence="8">The sequence shown here is derived from an EMBL/GenBank/DDBJ whole genome shotgun (WGS) entry which is preliminary data.</text>
</comment>
<dbReference type="InterPro" id="IPR052159">
    <property type="entry name" value="Competence_DNA_uptake"/>
</dbReference>
<dbReference type="InterPro" id="IPR035681">
    <property type="entry name" value="ComA-like_MBL"/>
</dbReference>
<feature type="domain" description="Metallo-beta-lactamase" evidence="7">
    <location>
        <begin position="552"/>
        <end position="712"/>
    </location>
</feature>
<dbReference type="EMBL" id="BSPQ01000001">
    <property type="protein sequence ID" value="GLS89111.1"/>
    <property type="molecule type" value="Genomic_DNA"/>
</dbReference>